<evidence type="ECO:0000313" key="2">
    <source>
        <dbReference type="EMBL" id="MXR43279.1"/>
    </source>
</evidence>
<reference evidence="2 3" key="1">
    <citation type="submission" date="2019-12" db="EMBL/GenBank/DDBJ databases">
        <title>Isolation and characterization of three novel carbon monoxide-oxidizing members of Halobacteria from salione crusts and soils.</title>
        <authorList>
            <person name="Myers M.R."/>
            <person name="King G.M."/>
        </authorList>
    </citation>
    <scope>NUCLEOTIDE SEQUENCE [LARGE SCALE GENOMIC DNA]</scope>
    <source>
        <strain evidence="2 3">WSA2</strain>
    </source>
</reference>
<organism evidence="2 3">
    <name type="scientific">Halobaculum saliterrae</name>
    <dbReference type="NCBI Taxonomy" id="2073113"/>
    <lineage>
        <taxon>Archaea</taxon>
        <taxon>Methanobacteriati</taxon>
        <taxon>Methanobacteriota</taxon>
        <taxon>Stenosarchaea group</taxon>
        <taxon>Halobacteria</taxon>
        <taxon>Halobacteriales</taxon>
        <taxon>Haloferacaceae</taxon>
        <taxon>Halobaculum</taxon>
    </lineage>
</organism>
<protein>
    <submittedName>
        <fullName evidence="2">Copper resistance protein CopD</fullName>
    </submittedName>
</protein>
<evidence type="ECO:0000313" key="3">
    <source>
        <dbReference type="Proteomes" id="UP000437065"/>
    </source>
</evidence>
<feature type="transmembrane region" description="Helical" evidence="1">
    <location>
        <begin position="87"/>
        <end position="107"/>
    </location>
</feature>
<gene>
    <name evidence="2" type="ORF">GRX01_18315</name>
</gene>
<name>A0A6B0T9R2_9EURY</name>
<feature type="transmembrane region" description="Helical" evidence="1">
    <location>
        <begin position="145"/>
        <end position="164"/>
    </location>
</feature>
<keyword evidence="3" id="KW-1185">Reference proteome</keyword>
<proteinExistence type="predicted"/>
<dbReference type="RefSeq" id="WP_321168202.1">
    <property type="nucleotide sequence ID" value="NZ_WUUS01000016.1"/>
</dbReference>
<dbReference type="Proteomes" id="UP000437065">
    <property type="component" value="Unassembled WGS sequence"/>
</dbReference>
<evidence type="ECO:0000256" key="1">
    <source>
        <dbReference type="SAM" id="Phobius"/>
    </source>
</evidence>
<keyword evidence="1" id="KW-1133">Transmembrane helix</keyword>
<dbReference type="EMBL" id="WUUS01000016">
    <property type="protein sequence ID" value="MXR43279.1"/>
    <property type="molecule type" value="Genomic_DNA"/>
</dbReference>
<dbReference type="AlphaFoldDB" id="A0A6B0T9R2"/>
<sequence length="170" mass="17704">MSVLLALSYVAHVVAGGLWTGGVAYAAVAVFPAARRGDLSAPGLGRSVDWLLQTTRATGVVLPLTGGYQIWRLYPLPRLLGTTRGHLVLGMLALWGLMNGLVELGVYRMRMAEGSRMGLGRHTIERFGLDDDADARGAAEVARPYVLAAAALGVLLLVDAALLAGGPGGV</sequence>
<accession>A0A6B0T9R2</accession>
<comment type="caution">
    <text evidence="2">The sequence shown here is derived from an EMBL/GenBank/DDBJ whole genome shotgun (WGS) entry which is preliminary data.</text>
</comment>
<keyword evidence="1" id="KW-0472">Membrane</keyword>
<keyword evidence="1" id="KW-0812">Transmembrane</keyword>